<dbReference type="InterPro" id="IPR023210">
    <property type="entry name" value="NADP_OxRdtase_dom"/>
</dbReference>
<proteinExistence type="predicted"/>
<dbReference type="Proteomes" id="UP000014174">
    <property type="component" value="Unassembled WGS sequence"/>
</dbReference>
<evidence type="ECO:0000313" key="3">
    <source>
        <dbReference type="Proteomes" id="UP000014174"/>
    </source>
</evidence>
<accession>R9GPD1</accession>
<dbReference type="RefSeq" id="WP_016196712.1">
    <property type="nucleotide sequence ID" value="NZ_AQPN01000116.1"/>
</dbReference>
<evidence type="ECO:0000259" key="1">
    <source>
        <dbReference type="Pfam" id="PF00248"/>
    </source>
</evidence>
<organism evidence="2 3">
    <name type="scientific">Arcticibacter svalbardensis MN12-7</name>
    <dbReference type="NCBI Taxonomy" id="1150600"/>
    <lineage>
        <taxon>Bacteria</taxon>
        <taxon>Pseudomonadati</taxon>
        <taxon>Bacteroidota</taxon>
        <taxon>Sphingobacteriia</taxon>
        <taxon>Sphingobacteriales</taxon>
        <taxon>Sphingobacteriaceae</taxon>
        <taxon>Arcticibacter</taxon>
    </lineage>
</organism>
<feature type="domain" description="NADP-dependent oxidoreductase" evidence="1">
    <location>
        <begin position="2"/>
        <end position="42"/>
    </location>
</feature>
<sequence>MVLGNLEVQDWGTVNEDHALEILHEFEECGGNFIETADVYGMVLENHL</sequence>
<evidence type="ECO:0000313" key="2">
    <source>
        <dbReference type="EMBL" id="EOR93405.1"/>
    </source>
</evidence>
<dbReference type="Gene3D" id="3.20.20.100">
    <property type="entry name" value="NADP-dependent oxidoreductase domain"/>
    <property type="match status" value="1"/>
</dbReference>
<reference evidence="2 3" key="1">
    <citation type="journal article" date="2013" name="Genome Announc.">
        <title>Draft Genome Sequence of Arcticibacter svalbardensis Strain MN12-7T, a Member of the Family Sphingobacteriaceae Isolated from an Arctic Soil Sample.</title>
        <authorList>
            <person name="Shivaji S."/>
            <person name="Ara S."/>
            <person name="Prasad S."/>
            <person name="Manasa B.P."/>
            <person name="Begum Z."/>
            <person name="Singh A."/>
            <person name="Kumar Pinnaka A."/>
        </authorList>
    </citation>
    <scope>NUCLEOTIDE SEQUENCE [LARGE SCALE GENOMIC DNA]</scope>
    <source>
        <strain evidence="2 3">MN12-7</strain>
    </source>
</reference>
<dbReference type="Pfam" id="PF00248">
    <property type="entry name" value="Aldo_ket_red"/>
    <property type="match status" value="1"/>
</dbReference>
<dbReference type="AlphaFoldDB" id="R9GPD1"/>
<protein>
    <recommendedName>
        <fullName evidence="1">NADP-dependent oxidoreductase domain-containing protein</fullName>
    </recommendedName>
</protein>
<dbReference type="STRING" id="1150600.ADIARSV_3484"/>
<gene>
    <name evidence="2" type="ORF">ADIARSV_3484</name>
</gene>
<dbReference type="EMBL" id="AQPN01000116">
    <property type="protein sequence ID" value="EOR93405.1"/>
    <property type="molecule type" value="Genomic_DNA"/>
</dbReference>
<name>R9GPD1_9SPHI</name>
<dbReference type="InterPro" id="IPR036812">
    <property type="entry name" value="NAD(P)_OxRdtase_dom_sf"/>
</dbReference>
<keyword evidence="3" id="KW-1185">Reference proteome</keyword>
<dbReference type="SUPFAM" id="SSF51430">
    <property type="entry name" value="NAD(P)-linked oxidoreductase"/>
    <property type="match status" value="1"/>
</dbReference>
<comment type="caution">
    <text evidence="2">The sequence shown here is derived from an EMBL/GenBank/DDBJ whole genome shotgun (WGS) entry which is preliminary data.</text>
</comment>